<evidence type="ECO:0000259" key="5">
    <source>
        <dbReference type="PROSITE" id="PS50887"/>
    </source>
</evidence>
<dbReference type="PANTHER" id="PTHR45138:SF9">
    <property type="entry name" value="DIGUANYLATE CYCLASE DGCM-RELATED"/>
    <property type="match status" value="1"/>
</dbReference>
<dbReference type="Proteomes" id="UP000036406">
    <property type="component" value="Chromosome"/>
</dbReference>
<dbReference type="AlphaFoldDB" id="A0A0H4HXR3"/>
<dbReference type="GO" id="GO:0052621">
    <property type="term" value="F:diguanylate cyclase activity"/>
    <property type="evidence" value="ECO:0007669"/>
    <property type="project" value="UniProtKB-EC"/>
</dbReference>
<evidence type="ECO:0000256" key="4">
    <source>
        <dbReference type="SAM" id="Coils"/>
    </source>
</evidence>
<dbReference type="EMBL" id="CP011494">
    <property type="protein sequence ID" value="AKO51456.1"/>
    <property type="molecule type" value="Genomic_DNA"/>
</dbReference>
<comment type="catalytic activity">
    <reaction evidence="3">
        <text>2 GTP = 3',3'-c-di-GMP + 2 diphosphate</text>
        <dbReference type="Rhea" id="RHEA:24898"/>
        <dbReference type="ChEBI" id="CHEBI:33019"/>
        <dbReference type="ChEBI" id="CHEBI:37565"/>
        <dbReference type="ChEBI" id="CHEBI:58805"/>
        <dbReference type="EC" id="2.7.7.65"/>
    </reaction>
</comment>
<dbReference type="CDD" id="cd01949">
    <property type="entry name" value="GGDEF"/>
    <property type="match status" value="1"/>
</dbReference>
<dbReference type="PATRIC" id="fig|330734.3.peg.595"/>
<dbReference type="Gene3D" id="3.30.70.270">
    <property type="match status" value="1"/>
</dbReference>
<dbReference type="InterPro" id="IPR029787">
    <property type="entry name" value="Nucleotide_cyclase"/>
</dbReference>
<feature type="domain" description="GGDEF" evidence="5">
    <location>
        <begin position="328"/>
        <end position="460"/>
    </location>
</feature>
<proteinExistence type="predicted"/>
<dbReference type="SUPFAM" id="SSF55073">
    <property type="entry name" value="Nucleotide cyclase"/>
    <property type="match status" value="1"/>
</dbReference>
<evidence type="ECO:0000256" key="2">
    <source>
        <dbReference type="ARBA" id="ARBA00012528"/>
    </source>
</evidence>
<dbReference type="InterPro" id="IPR043128">
    <property type="entry name" value="Rev_trsase/Diguanyl_cyclase"/>
</dbReference>
<keyword evidence="4" id="KW-0175">Coiled coil</keyword>
<dbReference type="EC" id="2.7.7.65" evidence="2"/>
<comment type="cofactor">
    <cofactor evidence="1">
        <name>Mg(2+)</name>
        <dbReference type="ChEBI" id="CHEBI:18420"/>
    </cofactor>
</comment>
<dbReference type="RefSeq" id="WP_048384232.1">
    <property type="nucleotide sequence ID" value="NZ_CP011494.1"/>
</dbReference>
<evidence type="ECO:0000313" key="6">
    <source>
        <dbReference type="EMBL" id="AKO51456.1"/>
    </source>
</evidence>
<dbReference type="KEGG" id="mpq:ABA45_02655"/>
<evidence type="ECO:0000313" key="7">
    <source>
        <dbReference type="Proteomes" id="UP000036406"/>
    </source>
</evidence>
<dbReference type="Pfam" id="PF20975">
    <property type="entry name" value="DGCcoil"/>
    <property type="match status" value="1"/>
</dbReference>
<accession>A0A0H4HXR3</accession>
<dbReference type="SMART" id="SM00267">
    <property type="entry name" value="GGDEF"/>
    <property type="match status" value="1"/>
</dbReference>
<dbReference type="STRING" id="330734.ABA45_02655"/>
<dbReference type="InterPro" id="IPR000160">
    <property type="entry name" value="GGDEF_dom"/>
</dbReference>
<dbReference type="InterPro" id="IPR048516">
    <property type="entry name" value="DGCcoil"/>
</dbReference>
<protein>
    <recommendedName>
        <fullName evidence="2">diguanylate cyclase</fullName>
        <ecNumber evidence="2">2.7.7.65</ecNumber>
    </recommendedName>
</protein>
<dbReference type="FunFam" id="3.30.70.270:FF:000001">
    <property type="entry name" value="Diguanylate cyclase domain protein"/>
    <property type="match status" value="1"/>
</dbReference>
<keyword evidence="7" id="KW-1185">Reference proteome</keyword>
<evidence type="ECO:0000256" key="1">
    <source>
        <dbReference type="ARBA" id="ARBA00001946"/>
    </source>
</evidence>
<name>A0A0H4HXR3_9GAMM</name>
<sequence length="460" mass="52326">MSPELSWKDQYLRELDAAEHREQQWQQHRTLLERMLVRTSLGLKGQSGELDQLLDNVRDQVRSPSIDVEHWELLQTKIDCQMVLLEQAEVASQGSGASPAAGSMDLGRDGDRLRIARRVGQLVEQIVSEIPISADAEKKARALQQILLYSEDWSVLRKCLRDVAELVMMAIKQCRAQFDEFIQQLDDRLAVLRQSFVAHTSAQSGRLSASEALGQDLQGGLTRLSQHIQSSNNLYQLKHSVTGHLDDIAQSVVQFRKRESDREKALATQLETLQQKIVTMETESELMREQVLKERRRANTDMLTQLPNRDSWNERLQLEVERWQRYKGEMTIAIVDVDFFKRINDSYGHKAGDRVLQLLARELKKGLRSTDFIARIGGEEFVVLLPETTGTQAKQVIDGLRSSVEKMPFHCSNQPVTITFSAGIASIRSGDDEDTLFERADRTLYIAKNAGRNQVKISTD</sequence>
<reference evidence="6 7" key="1">
    <citation type="submission" date="2015-05" db="EMBL/GenBank/DDBJ databases">
        <title>Complete genome of Marinobacter psychrophilus strain 20041T isolated from sea-ice of the Canadian Basin.</title>
        <authorList>
            <person name="Song L."/>
            <person name="Ren L."/>
            <person name="Yu Y."/>
            <person name="Wang X."/>
        </authorList>
    </citation>
    <scope>NUCLEOTIDE SEQUENCE [LARGE SCALE GENOMIC DNA]</scope>
    <source>
        <strain evidence="6 7">20041</strain>
    </source>
</reference>
<dbReference type="PANTHER" id="PTHR45138">
    <property type="entry name" value="REGULATORY COMPONENTS OF SENSORY TRANSDUCTION SYSTEM"/>
    <property type="match status" value="1"/>
</dbReference>
<evidence type="ECO:0000256" key="3">
    <source>
        <dbReference type="ARBA" id="ARBA00034247"/>
    </source>
</evidence>
<gene>
    <name evidence="6" type="ORF">ABA45_02655</name>
</gene>
<dbReference type="InterPro" id="IPR050469">
    <property type="entry name" value="Diguanylate_Cyclase"/>
</dbReference>
<dbReference type="Pfam" id="PF00990">
    <property type="entry name" value="GGDEF"/>
    <property type="match status" value="1"/>
</dbReference>
<dbReference type="NCBIfam" id="TIGR00254">
    <property type="entry name" value="GGDEF"/>
    <property type="match status" value="1"/>
</dbReference>
<organism evidence="6 7">
    <name type="scientific">Marinobacter psychrophilus</name>
    <dbReference type="NCBI Taxonomy" id="330734"/>
    <lineage>
        <taxon>Bacteria</taxon>
        <taxon>Pseudomonadati</taxon>
        <taxon>Pseudomonadota</taxon>
        <taxon>Gammaproteobacteria</taxon>
        <taxon>Pseudomonadales</taxon>
        <taxon>Marinobacteraceae</taxon>
        <taxon>Marinobacter</taxon>
    </lineage>
</organism>
<feature type="coiled-coil region" evidence="4">
    <location>
        <begin position="256"/>
        <end position="290"/>
    </location>
</feature>
<dbReference type="PROSITE" id="PS50887">
    <property type="entry name" value="GGDEF"/>
    <property type="match status" value="1"/>
</dbReference>